<dbReference type="Pfam" id="PF13454">
    <property type="entry name" value="NAD_binding_9"/>
    <property type="match status" value="1"/>
</dbReference>
<accession>A0ABV6X613</accession>
<name>A0ABV6X613_9ACTN</name>
<organism evidence="3 4">
    <name type="scientific">Streptacidiphilus alkalitolerans</name>
    <dbReference type="NCBI Taxonomy" id="3342712"/>
    <lineage>
        <taxon>Bacteria</taxon>
        <taxon>Bacillati</taxon>
        <taxon>Actinomycetota</taxon>
        <taxon>Actinomycetes</taxon>
        <taxon>Kitasatosporales</taxon>
        <taxon>Streptomycetaceae</taxon>
        <taxon>Streptacidiphilus</taxon>
    </lineage>
</organism>
<feature type="domain" description="FAD-dependent urate hydroxylase HpyO/Asp monooxygenase CreE-like FAD/NAD(P)-binding" evidence="2">
    <location>
        <begin position="10"/>
        <end position="186"/>
    </location>
</feature>
<dbReference type="PANTHER" id="PTHR40254">
    <property type="entry name" value="BLR0577 PROTEIN"/>
    <property type="match status" value="1"/>
</dbReference>
<evidence type="ECO:0000313" key="4">
    <source>
        <dbReference type="Proteomes" id="UP001592530"/>
    </source>
</evidence>
<dbReference type="Proteomes" id="UP001592530">
    <property type="component" value="Unassembled WGS sequence"/>
</dbReference>
<dbReference type="RefSeq" id="WP_380555920.1">
    <property type="nucleotide sequence ID" value="NZ_JBHEZY010000010.1"/>
</dbReference>
<dbReference type="InterPro" id="IPR036188">
    <property type="entry name" value="FAD/NAD-bd_sf"/>
</dbReference>
<dbReference type="InterPro" id="IPR038732">
    <property type="entry name" value="HpyO/CreE_NAD-binding"/>
</dbReference>
<protein>
    <submittedName>
        <fullName evidence="3">FAD/NAD(P)-binding protein</fullName>
    </submittedName>
</protein>
<proteinExistence type="predicted"/>
<comment type="caution">
    <text evidence="3">The sequence shown here is derived from an EMBL/GenBank/DDBJ whole genome shotgun (WGS) entry which is preliminary data.</text>
</comment>
<reference evidence="3 4" key="1">
    <citation type="submission" date="2024-09" db="EMBL/GenBank/DDBJ databases">
        <authorList>
            <person name="Lee S.D."/>
        </authorList>
    </citation>
    <scope>NUCLEOTIDE SEQUENCE [LARGE SCALE GENOMIC DNA]</scope>
    <source>
        <strain evidence="3 4">N1-3</strain>
    </source>
</reference>
<feature type="compositionally biased region" description="Basic and acidic residues" evidence="1">
    <location>
        <begin position="635"/>
        <end position="650"/>
    </location>
</feature>
<evidence type="ECO:0000256" key="1">
    <source>
        <dbReference type="SAM" id="MobiDB-lite"/>
    </source>
</evidence>
<gene>
    <name evidence="3" type="ORF">ACEZDB_24080</name>
</gene>
<dbReference type="SUPFAM" id="SSF51905">
    <property type="entry name" value="FAD/NAD(P)-binding domain"/>
    <property type="match status" value="1"/>
</dbReference>
<feature type="region of interest" description="Disordered" evidence="1">
    <location>
        <begin position="630"/>
        <end position="650"/>
    </location>
</feature>
<dbReference type="EMBL" id="JBHEZY010000010">
    <property type="protein sequence ID" value="MFC1433733.1"/>
    <property type="molecule type" value="Genomic_DNA"/>
</dbReference>
<evidence type="ECO:0000259" key="2">
    <source>
        <dbReference type="Pfam" id="PF13454"/>
    </source>
</evidence>
<evidence type="ECO:0000313" key="3">
    <source>
        <dbReference type="EMBL" id="MFC1433733.1"/>
    </source>
</evidence>
<dbReference type="InterPro" id="IPR052189">
    <property type="entry name" value="L-asp_N-monooxygenase_NS-form"/>
</dbReference>
<dbReference type="PANTHER" id="PTHR40254:SF1">
    <property type="entry name" value="BLR0577 PROTEIN"/>
    <property type="match status" value="1"/>
</dbReference>
<sequence>MPSGYLQVCIVGAGPRGLSVLERLCANARLHPDGRAPMTIHLVDPFRPGPGQVWRSSQSRQLLMNTVSSQVTAFTDDSVEMAGPVEPGPSLYEWARSAPPLDEDFRSEADRLGPDDYPTRALYGRYLEHVFDRVVSGAPRQVTVQVHSTLAVGLHEEFGPDRTQILTLADGTRLTGLDAIVLAQGHVPARPTERQAELARTADAHGLTYLLPANPADLDLSAVKPGEALLLRGLGLNFFDHMALLTVGRGGEFTREDGRLVYLPSGQEPKMYAGSRRGIPYHARGDNQKGAHGRHHPRLLTPQLIAELRARAAAGGHVYFGSDLWPLIAREVESVYYGALLAVQGRGDEQPSFTEAFLTITQNASTDALLDRYGISADQRWNWDRIALPHGGAEFADREEFRGWLLHYLAEDVREARAGNVSGPVKAALDVLRDLRNELRLAVDHGGLEGNSYRDELQGWYTPLNAFVSIGPPASRIEELMALLEAGVVELVGPGMRVRIDPDGPAFTAESPSVGGEPVRATALIEARLPEPDLRRTADPLLEQLLRTARCRTHRIAVGQGAEYETGGLAVTGRPYRVIDAEGQVHPRLFAYGVPTETVHWVTAAGIRPGVNSVTLGDSDAIARAILSSVPSGAPRRDEQPHTDLKGAMI</sequence>